<dbReference type="Pfam" id="PF00903">
    <property type="entry name" value="Glyoxalase"/>
    <property type="match status" value="1"/>
</dbReference>
<dbReference type="Proteomes" id="UP000756530">
    <property type="component" value="Unassembled WGS sequence"/>
</dbReference>
<keyword evidence="3" id="KW-1185">Reference proteome</keyword>
<sequence length="122" mass="12852">MIGYITLGSNDPKTHAAFYDAVLGALGAVRSHSTPKLAAWSFGPKRPQVMLTRPFDAGRATAGNGTMLALMARNRETVDEVHALALSLGASDEGAPGPRGSGFYAGYFRDPAGNKLNVFVLE</sequence>
<dbReference type="InterPro" id="IPR004360">
    <property type="entry name" value="Glyas_Fos-R_dOase_dom"/>
</dbReference>
<protein>
    <submittedName>
        <fullName evidence="2">VOC family protein</fullName>
    </submittedName>
</protein>
<dbReference type="RefSeq" id="WP_218391052.1">
    <property type="nucleotide sequence ID" value="NZ_JAHUZE010000001.1"/>
</dbReference>
<gene>
    <name evidence="2" type="ORF">KJP28_04680</name>
</gene>
<accession>A0ABS6SZ00</accession>
<dbReference type="PANTHER" id="PTHR35006">
    <property type="entry name" value="GLYOXALASE FAMILY PROTEIN (AFU_ORTHOLOGUE AFUA_5G14830)"/>
    <property type="match status" value="1"/>
</dbReference>
<organism evidence="2 3">
    <name type="scientific">Maritimibacter dapengensis</name>
    <dbReference type="NCBI Taxonomy" id="2836868"/>
    <lineage>
        <taxon>Bacteria</taxon>
        <taxon>Pseudomonadati</taxon>
        <taxon>Pseudomonadota</taxon>
        <taxon>Alphaproteobacteria</taxon>
        <taxon>Rhodobacterales</taxon>
        <taxon>Roseobacteraceae</taxon>
        <taxon>Maritimibacter</taxon>
    </lineage>
</organism>
<feature type="domain" description="VOC" evidence="1">
    <location>
        <begin position="1"/>
        <end position="121"/>
    </location>
</feature>
<dbReference type="InterPro" id="IPR037523">
    <property type="entry name" value="VOC_core"/>
</dbReference>
<proteinExistence type="predicted"/>
<comment type="caution">
    <text evidence="2">The sequence shown here is derived from an EMBL/GenBank/DDBJ whole genome shotgun (WGS) entry which is preliminary data.</text>
</comment>
<dbReference type="EMBL" id="JAHUZE010000001">
    <property type="protein sequence ID" value="MBV7378208.1"/>
    <property type="molecule type" value="Genomic_DNA"/>
</dbReference>
<dbReference type="PANTHER" id="PTHR35006:SF2">
    <property type="entry name" value="GLYOXALASE FAMILY PROTEIN (AFU_ORTHOLOGUE AFUA_5G14830)"/>
    <property type="match status" value="1"/>
</dbReference>
<dbReference type="CDD" id="cd07262">
    <property type="entry name" value="VOC_like"/>
    <property type="match status" value="1"/>
</dbReference>
<dbReference type="PROSITE" id="PS51819">
    <property type="entry name" value="VOC"/>
    <property type="match status" value="1"/>
</dbReference>
<name>A0ABS6SZ00_9RHOB</name>
<evidence type="ECO:0000313" key="3">
    <source>
        <dbReference type="Proteomes" id="UP000756530"/>
    </source>
</evidence>
<evidence type="ECO:0000259" key="1">
    <source>
        <dbReference type="PROSITE" id="PS51819"/>
    </source>
</evidence>
<reference evidence="2 3" key="1">
    <citation type="submission" date="2021-05" db="EMBL/GenBank/DDBJ databases">
        <title>Culturable bacteria isolated from Daya Bay.</title>
        <authorList>
            <person name="Zheng W."/>
            <person name="Yu S."/>
            <person name="Huang Y."/>
        </authorList>
    </citation>
    <scope>NUCLEOTIDE SEQUENCE [LARGE SCALE GENOMIC DNA]</scope>
    <source>
        <strain evidence="2 3">DP4N28-5</strain>
    </source>
</reference>
<evidence type="ECO:0000313" key="2">
    <source>
        <dbReference type="EMBL" id="MBV7378208.1"/>
    </source>
</evidence>